<dbReference type="GO" id="GO:0030170">
    <property type="term" value="F:pyridoxal phosphate binding"/>
    <property type="evidence" value="ECO:0007669"/>
    <property type="project" value="UniProtKB-UniRule"/>
</dbReference>
<dbReference type="STRING" id="537007.BLAHAN_04758"/>
<evidence type="ECO:0000256" key="4">
    <source>
        <dbReference type="RuleBase" id="RU004514"/>
    </source>
</evidence>
<dbReference type="eggNOG" id="COG0325">
    <property type="taxonomic scope" value="Bacteria"/>
</dbReference>
<feature type="modified residue" description="N6-(pyridoxal phosphate)lysine" evidence="2 3">
    <location>
        <position position="35"/>
    </location>
</feature>
<comment type="function">
    <text evidence="2">Pyridoxal 5'-phosphate (PLP)-binding protein, which is involved in PLP homeostasis.</text>
</comment>
<dbReference type="CDD" id="cd00635">
    <property type="entry name" value="PLPDE_III_YBL036c_like"/>
    <property type="match status" value="1"/>
</dbReference>
<comment type="cofactor">
    <cofactor evidence="3">
        <name>pyridoxal 5'-phosphate</name>
        <dbReference type="ChEBI" id="CHEBI:597326"/>
    </cofactor>
</comment>
<evidence type="ECO:0000313" key="6">
    <source>
        <dbReference type="EMBL" id="EEX22533.1"/>
    </source>
</evidence>
<dbReference type="HOGENOM" id="CLU_059988_1_0_9"/>
<gene>
    <name evidence="6" type="ORF">BLAHAN_04758</name>
</gene>
<dbReference type="Gene3D" id="3.20.20.10">
    <property type="entry name" value="Alanine racemase"/>
    <property type="match status" value="1"/>
</dbReference>
<dbReference type="SUPFAM" id="SSF51419">
    <property type="entry name" value="PLP-binding barrel"/>
    <property type="match status" value="1"/>
</dbReference>
<accession>C9L5V1</accession>
<dbReference type="FunFam" id="3.20.20.10:FF:000018">
    <property type="entry name" value="Pyridoxal phosphate homeostasis protein"/>
    <property type="match status" value="1"/>
</dbReference>
<dbReference type="PANTHER" id="PTHR10146">
    <property type="entry name" value="PROLINE SYNTHETASE CO-TRANSCRIBED BACTERIAL HOMOLOG PROTEIN"/>
    <property type="match status" value="1"/>
</dbReference>
<evidence type="ECO:0000256" key="2">
    <source>
        <dbReference type="HAMAP-Rule" id="MF_02087"/>
    </source>
</evidence>
<feature type="domain" description="Alanine racemase N-terminal" evidence="5">
    <location>
        <begin position="12"/>
        <end position="227"/>
    </location>
</feature>
<dbReference type="AlphaFoldDB" id="C9L5V1"/>
<evidence type="ECO:0000313" key="7">
    <source>
        <dbReference type="Proteomes" id="UP000003755"/>
    </source>
</evidence>
<dbReference type="PIRSF" id="PIRSF004848">
    <property type="entry name" value="YBL036c_PLPDEIII"/>
    <property type="match status" value="1"/>
</dbReference>
<protein>
    <recommendedName>
        <fullName evidence="2">Pyridoxal phosphate homeostasis protein</fullName>
        <shortName evidence="2">PLP homeostasis protein</shortName>
    </recommendedName>
</protein>
<dbReference type="InterPro" id="IPR011078">
    <property type="entry name" value="PyrdxlP_homeostasis"/>
</dbReference>
<name>C9L5V1_BLAHA</name>
<dbReference type="NCBIfam" id="TIGR00044">
    <property type="entry name" value="YggS family pyridoxal phosphate-dependent enzyme"/>
    <property type="match status" value="1"/>
</dbReference>
<proteinExistence type="inferred from homology"/>
<dbReference type="RefSeq" id="WP_004221863.1">
    <property type="nucleotide sequence ID" value="NZ_CP022413.2"/>
</dbReference>
<sequence length="231" mass="26018">MSVCENYKEVEKRVEEACKRAGRKREEVTLIAVSKTKPVSMIEELLPLNVRDFGENKVQELTAKAEILPSALHWHMIGHLQRNKVKYIVDKACIIHSVDSLRLAEEISKAAQKKQVTAKILIEVNVAEEESKFGVRTSELLPLIEAISLLPNIAIKGLMTIAPYVENPEENRWIFQKLKNLSIDIKGKNFDNVTMDVLSMGMTGDYEVAIEEGATHVRVGTGIFGERNYTI</sequence>
<comment type="caution">
    <text evidence="6">The sequence shown here is derived from an EMBL/GenBank/DDBJ whole genome shotgun (WGS) entry which is preliminary data.</text>
</comment>
<dbReference type="InterPro" id="IPR029066">
    <property type="entry name" value="PLP-binding_barrel"/>
</dbReference>
<dbReference type="Proteomes" id="UP000003755">
    <property type="component" value="Unassembled WGS sequence"/>
</dbReference>
<evidence type="ECO:0000256" key="3">
    <source>
        <dbReference type="PIRSR" id="PIRSR004848-1"/>
    </source>
</evidence>
<evidence type="ECO:0000259" key="5">
    <source>
        <dbReference type="Pfam" id="PF01168"/>
    </source>
</evidence>
<dbReference type="HAMAP" id="MF_02087">
    <property type="entry name" value="PLP_homeostasis"/>
    <property type="match status" value="1"/>
</dbReference>
<organism evidence="6 7">
    <name type="scientific">Blautia hansenii DSM 20583</name>
    <dbReference type="NCBI Taxonomy" id="537007"/>
    <lineage>
        <taxon>Bacteria</taxon>
        <taxon>Bacillati</taxon>
        <taxon>Bacillota</taxon>
        <taxon>Clostridia</taxon>
        <taxon>Lachnospirales</taxon>
        <taxon>Lachnospiraceae</taxon>
        <taxon>Blautia</taxon>
    </lineage>
</organism>
<comment type="similarity">
    <text evidence="2 4">Belongs to the pyridoxal phosphate-binding protein YggS/PROSC family.</text>
</comment>
<reference evidence="6" key="1">
    <citation type="submission" date="2009-09" db="EMBL/GenBank/DDBJ databases">
        <authorList>
            <person name="Weinstock G."/>
            <person name="Sodergren E."/>
            <person name="Clifton S."/>
            <person name="Fulton L."/>
            <person name="Fulton B."/>
            <person name="Courtney L."/>
            <person name="Fronick C."/>
            <person name="Harrison M."/>
            <person name="Strong C."/>
            <person name="Farmer C."/>
            <person name="Delahaunty K."/>
            <person name="Markovic C."/>
            <person name="Hall O."/>
            <person name="Minx P."/>
            <person name="Tomlinson C."/>
            <person name="Mitreva M."/>
            <person name="Nelson J."/>
            <person name="Hou S."/>
            <person name="Wollam A."/>
            <person name="Pepin K.H."/>
            <person name="Johnson M."/>
            <person name="Bhonagiri V."/>
            <person name="Nash W.E."/>
            <person name="Warren W."/>
            <person name="Chinwalla A."/>
            <person name="Mardis E.R."/>
            <person name="Wilson R.K."/>
        </authorList>
    </citation>
    <scope>NUCLEOTIDE SEQUENCE [LARGE SCALE GENOMIC DNA]</scope>
    <source>
        <strain evidence="6">DSM 20583</strain>
    </source>
</reference>
<dbReference type="Pfam" id="PF01168">
    <property type="entry name" value="Ala_racemase_N"/>
    <property type="match status" value="1"/>
</dbReference>
<keyword evidence="1 2" id="KW-0663">Pyridoxal phosphate</keyword>
<evidence type="ECO:0000256" key="1">
    <source>
        <dbReference type="ARBA" id="ARBA00022898"/>
    </source>
</evidence>
<keyword evidence="7" id="KW-1185">Reference proteome</keyword>
<dbReference type="InterPro" id="IPR001608">
    <property type="entry name" value="Ala_racemase_N"/>
</dbReference>
<dbReference type="PANTHER" id="PTHR10146:SF14">
    <property type="entry name" value="PYRIDOXAL PHOSPHATE HOMEOSTASIS PROTEIN"/>
    <property type="match status" value="1"/>
</dbReference>
<dbReference type="EMBL" id="ABYU02000011">
    <property type="protein sequence ID" value="EEX22533.1"/>
    <property type="molecule type" value="Genomic_DNA"/>
</dbReference>
<dbReference type="KEGG" id="bhan:CGC63_07175"/>
<dbReference type="PROSITE" id="PS01211">
    <property type="entry name" value="UPF0001"/>
    <property type="match status" value="1"/>
</dbReference>